<reference evidence="1 2" key="1">
    <citation type="submission" date="2018-06" db="EMBL/GenBank/DDBJ databases">
        <authorList>
            <consortium name="Pathogen Informatics"/>
            <person name="Doyle S."/>
        </authorList>
    </citation>
    <scope>NUCLEOTIDE SEQUENCE [LARGE SCALE GENOMIC DNA]</scope>
    <source>
        <strain evidence="1 2">NCTC12961</strain>
    </source>
</reference>
<evidence type="ECO:0000313" key="2">
    <source>
        <dbReference type="Proteomes" id="UP000248897"/>
    </source>
</evidence>
<protein>
    <submittedName>
        <fullName evidence="1">Uncharacterized protein</fullName>
    </submittedName>
</protein>
<sequence length="36" mass="4216">MQTLRMLTITTFQNATHTFSEQEIDMDETLKVLKSL</sequence>
<evidence type="ECO:0000313" key="1">
    <source>
        <dbReference type="EMBL" id="SQI33456.1"/>
    </source>
</evidence>
<dbReference type="EMBL" id="LS483469">
    <property type="protein sequence ID" value="SQI33456.1"/>
    <property type="molecule type" value="Genomic_DNA"/>
</dbReference>
<proteinExistence type="predicted"/>
<name>A0A2X4U0Y9_SERPL</name>
<gene>
    <name evidence="1" type="ORF">NCTC12961_01438</name>
</gene>
<accession>A0A2X4U0Y9</accession>
<dbReference type="AlphaFoldDB" id="A0A2X4U0Y9"/>
<organism evidence="1 2">
    <name type="scientific">Serratia plymuthica</name>
    <dbReference type="NCBI Taxonomy" id="82996"/>
    <lineage>
        <taxon>Bacteria</taxon>
        <taxon>Pseudomonadati</taxon>
        <taxon>Pseudomonadota</taxon>
        <taxon>Gammaproteobacteria</taxon>
        <taxon>Enterobacterales</taxon>
        <taxon>Yersiniaceae</taxon>
        <taxon>Serratia</taxon>
    </lineage>
</organism>
<dbReference type="Proteomes" id="UP000248897">
    <property type="component" value="Chromosome 1"/>
</dbReference>